<name>A0A9N7UA36_PLEPL</name>
<proteinExistence type="predicted"/>
<evidence type="ECO:0000313" key="2">
    <source>
        <dbReference type="Proteomes" id="UP001153269"/>
    </source>
</evidence>
<evidence type="ECO:0000313" key="1">
    <source>
        <dbReference type="EMBL" id="CAB1426626.1"/>
    </source>
</evidence>
<organism evidence="1 2">
    <name type="scientific">Pleuronectes platessa</name>
    <name type="common">European plaice</name>
    <dbReference type="NCBI Taxonomy" id="8262"/>
    <lineage>
        <taxon>Eukaryota</taxon>
        <taxon>Metazoa</taxon>
        <taxon>Chordata</taxon>
        <taxon>Craniata</taxon>
        <taxon>Vertebrata</taxon>
        <taxon>Euteleostomi</taxon>
        <taxon>Actinopterygii</taxon>
        <taxon>Neopterygii</taxon>
        <taxon>Teleostei</taxon>
        <taxon>Neoteleostei</taxon>
        <taxon>Acanthomorphata</taxon>
        <taxon>Carangaria</taxon>
        <taxon>Pleuronectiformes</taxon>
        <taxon>Pleuronectoidei</taxon>
        <taxon>Pleuronectidae</taxon>
        <taxon>Pleuronectes</taxon>
    </lineage>
</organism>
<comment type="caution">
    <text evidence="1">The sequence shown here is derived from an EMBL/GenBank/DDBJ whole genome shotgun (WGS) entry which is preliminary data.</text>
</comment>
<reference evidence="1" key="1">
    <citation type="submission" date="2020-03" db="EMBL/GenBank/DDBJ databases">
        <authorList>
            <person name="Weist P."/>
        </authorList>
    </citation>
    <scope>NUCLEOTIDE SEQUENCE</scope>
</reference>
<accession>A0A9N7UA36</accession>
<gene>
    <name evidence="1" type="ORF">PLEPLA_LOCUS14562</name>
</gene>
<protein>
    <submittedName>
        <fullName evidence="1">Uncharacterized protein</fullName>
    </submittedName>
</protein>
<feature type="non-terminal residue" evidence="1">
    <location>
        <position position="1"/>
    </location>
</feature>
<dbReference type="Proteomes" id="UP001153269">
    <property type="component" value="Unassembled WGS sequence"/>
</dbReference>
<keyword evidence="2" id="KW-1185">Reference proteome</keyword>
<dbReference type="AlphaFoldDB" id="A0A9N7UA36"/>
<dbReference type="EMBL" id="CADEAL010000900">
    <property type="protein sequence ID" value="CAB1426626.1"/>
    <property type="molecule type" value="Genomic_DNA"/>
</dbReference>
<dbReference type="Gene3D" id="3.30.70.1820">
    <property type="entry name" value="L1 transposable element, RRM domain"/>
    <property type="match status" value="1"/>
</dbReference>
<sequence>ASITMAEISSLLEEHRLALAADFKTSYDSMTSTLDTLHTKVTDHGQRISSLEDNATDTDHRIQQLETACSAMQRDNELERAHRSLAPKPAPDERPRPVIIRFHRFQIKDLVIREAPRRASASLAFLLY</sequence>